<keyword evidence="9" id="KW-1185">Reference proteome</keyword>
<evidence type="ECO:0000256" key="6">
    <source>
        <dbReference type="ARBA" id="ARBA00023242"/>
    </source>
</evidence>
<dbReference type="CDD" id="cd12148">
    <property type="entry name" value="fungal_TF_MHR"/>
    <property type="match status" value="1"/>
</dbReference>
<reference evidence="8 9" key="1">
    <citation type="journal article" date="2024" name="IMA Fungus">
        <title>IMA Genome - F19 : A genome assembly and annotation guide to empower mycologists, including annotated draft genome sequences of Ceratocystis pirilliformis, Diaporthe australafricana, Fusarium ophioides, Paecilomyces lecythidis, and Sporothrix stenoceras.</title>
        <authorList>
            <person name="Aylward J."/>
            <person name="Wilson A.M."/>
            <person name="Visagie C.M."/>
            <person name="Spraker J."/>
            <person name="Barnes I."/>
            <person name="Buitendag C."/>
            <person name="Ceriani C."/>
            <person name="Del Mar Angel L."/>
            <person name="du Plessis D."/>
            <person name="Fuchs T."/>
            <person name="Gasser K."/>
            <person name="Kramer D."/>
            <person name="Li W."/>
            <person name="Munsamy K."/>
            <person name="Piso A."/>
            <person name="Price J.L."/>
            <person name="Sonnekus B."/>
            <person name="Thomas C."/>
            <person name="van der Nest A."/>
            <person name="van Dijk A."/>
            <person name="van Heerden A."/>
            <person name="van Vuuren N."/>
            <person name="Yilmaz N."/>
            <person name="Duong T.A."/>
            <person name="van der Merwe N.A."/>
            <person name="Wingfield M.J."/>
            <person name="Wingfield B.D."/>
        </authorList>
    </citation>
    <scope>NUCLEOTIDE SEQUENCE [LARGE SCALE GENOMIC DNA]</scope>
    <source>
        <strain evidence="8 9">CMW 18167</strain>
    </source>
</reference>
<evidence type="ECO:0000256" key="7">
    <source>
        <dbReference type="SAM" id="MobiDB-lite"/>
    </source>
</evidence>
<comment type="caution">
    <text evidence="8">The sequence shown here is derived from an EMBL/GenBank/DDBJ whole genome shotgun (WGS) entry which is preliminary data.</text>
</comment>
<protein>
    <submittedName>
        <fullName evidence="8">Uncharacterized protein</fullName>
    </submittedName>
</protein>
<name>A0ABR3YBE0_9EURO</name>
<dbReference type="InterPro" id="IPR051615">
    <property type="entry name" value="Transcr_Regulatory_Elem"/>
</dbReference>
<dbReference type="EMBL" id="JAVDPF010000002">
    <property type="protein sequence ID" value="KAL1885621.1"/>
    <property type="molecule type" value="Genomic_DNA"/>
</dbReference>
<evidence type="ECO:0000256" key="1">
    <source>
        <dbReference type="ARBA" id="ARBA00022723"/>
    </source>
</evidence>
<accession>A0ABR3YBE0</accession>
<gene>
    <name evidence="8" type="ORF">Plec18167_001116</name>
</gene>
<evidence type="ECO:0000313" key="8">
    <source>
        <dbReference type="EMBL" id="KAL1885621.1"/>
    </source>
</evidence>
<evidence type="ECO:0000256" key="5">
    <source>
        <dbReference type="ARBA" id="ARBA00023163"/>
    </source>
</evidence>
<evidence type="ECO:0000256" key="2">
    <source>
        <dbReference type="ARBA" id="ARBA00022833"/>
    </source>
</evidence>
<keyword evidence="6" id="KW-0539">Nucleus</keyword>
<proteinExistence type="predicted"/>
<keyword evidence="3" id="KW-0805">Transcription regulation</keyword>
<keyword evidence="1" id="KW-0479">Metal-binding</keyword>
<dbReference type="PANTHER" id="PTHR31313">
    <property type="entry name" value="TY1 ENHANCER ACTIVATOR"/>
    <property type="match status" value="1"/>
</dbReference>
<keyword evidence="2" id="KW-0862">Zinc</keyword>
<evidence type="ECO:0000256" key="4">
    <source>
        <dbReference type="ARBA" id="ARBA00023125"/>
    </source>
</evidence>
<sequence>MVIELNRNLTSPHSDSGHSVAPSPIDEDVRDEAQRRLYLGAISIDVSNSLYLGRKPYFDAEDLGHLPPLLDTYEEMEDWIPYSDSRFSDDELHTSAKLYEPCVAHSVSTFEARVRLLRICSNILRIFGRDSQRNAYTGAEEAETEFHAEILQWKLSLPAHLCFESQLYPVPPHQIELV</sequence>
<evidence type="ECO:0000313" key="9">
    <source>
        <dbReference type="Proteomes" id="UP001583193"/>
    </source>
</evidence>
<organism evidence="8 9">
    <name type="scientific">Paecilomyces lecythidis</name>
    <dbReference type="NCBI Taxonomy" id="3004212"/>
    <lineage>
        <taxon>Eukaryota</taxon>
        <taxon>Fungi</taxon>
        <taxon>Dikarya</taxon>
        <taxon>Ascomycota</taxon>
        <taxon>Pezizomycotina</taxon>
        <taxon>Eurotiomycetes</taxon>
        <taxon>Eurotiomycetidae</taxon>
        <taxon>Eurotiales</taxon>
        <taxon>Thermoascaceae</taxon>
        <taxon>Paecilomyces</taxon>
    </lineage>
</organism>
<dbReference type="Proteomes" id="UP001583193">
    <property type="component" value="Unassembled WGS sequence"/>
</dbReference>
<dbReference type="PANTHER" id="PTHR31313:SF81">
    <property type="entry name" value="TY1 ENHANCER ACTIVATOR"/>
    <property type="match status" value="1"/>
</dbReference>
<evidence type="ECO:0000256" key="3">
    <source>
        <dbReference type="ARBA" id="ARBA00023015"/>
    </source>
</evidence>
<feature type="region of interest" description="Disordered" evidence="7">
    <location>
        <begin position="1"/>
        <end position="25"/>
    </location>
</feature>
<keyword evidence="4" id="KW-0238">DNA-binding</keyword>
<keyword evidence="5" id="KW-0804">Transcription</keyword>